<dbReference type="RefSeq" id="WP_152761614.1">
    <property type="nucleotide sequence ID" value="NZ_WHLY01000002.1"/>
</dbReference>
<evidence type="ECO:0000256" key="1">
    <source>
        <dbReference type="ARBA" id="ARBA00022676"/>
    </source>
</evidence>
<evidence type="ECO:0000256" key="2">
    <source>
        <dbReference type="ARBA" id="ARBA00022679"/>
    </source>
</evidence>
<protein>
    <submittedName>
        <fullName evidence="3">Alpha-1,2-fucosyltransferase</fullName>
    </submittedName>
</protein>
<proteinExistence type="predicted"/>
<dbReference type="PANTHER" id="PTHR11927:SF9">
    <property type="entry name" value="L-FUCOSYLTRANSFERASE"/>
    <property type="match status" value="1"/>
</dbReference>
<comment type="caution">
    <text evidence="3">The sequence shown here is derived from an EMBL/GenBank/DDBJ whole genome shotgun (WGS) entry which is preliminary data.</text>
</comment>
<dbReference type="GO" id="GO:0016020">
    <property type="term" value="C:membrane"/>
    <property type="evidence" value="ECO:0007669"/>
    <property type="project" value="InterPro"/>
</dbReference>
<dbReference type="PANTHER" id="PTHR11927">
    <property type="entry name" value="GALACTOSIDE 2-L-FUCOSYLTRANSFERASE"/>
    <property type="match status" value="1"/>
</dbReference>
<dbReference type="Gene3D" id="3.40.50.11350">
    <property type="match status" value="1"/>
</dbReference>
<sequence length="303" mass="34740">MVAFGLPSKHDHRKITGGLGNQLFQYATARAVAHHHETSVAFDLHSFQNHTIDPDTTPRAYELAALGISAVQPSLFDGLALGIRAVPYQSRLQKLVRRWRRITEYREIHMGYDPAILKKTTANTYLIGYFQSELYFENIQSILRKELKFISNPDSDLTGFPNSSNPVSLHIRRGDYVTNARARQLHGLCSLDYYQKAATYLANRLGEIHLFVFSDDQAWARKNLSLPYPITFVEKHEGRNSFYDMYLMSQCKHHIIANSSFSWWGAWLNPSHNKIVVAPSRWLAHEVQANESADRIPLGWVRI</sequence>
<name>A0A7C9BH65_9BACT</name>
<keyword evidence="1 3" id="KW-0328">Glycosyltransferase</keyword>
<evidence type="ECO:0000313" key="3">
    <source>
        <dbReference type="EMBL" id="MPR34961.1"/>
    </source>
</evidence>
<dbReference type="InterPro" id="IPR002516">
    <property type="entry name" value="Glyco_trans_11"/>
</dbReference>
<keyword evidence="4" id="KW-1185">Reference proteome</keyword>
<dbReference type="EMBL" id="WHLY01000002">
    <property type="protein sequence ID" value="MPR34961.1"/>
    <property type="molecule type" value="Genomic_DNA"/>
</dbReference>
<dbReference type="AlphaFoldDB" id="A0A7C9BH65"/>
<evidence type="ECO:0000313" key="4">
    <source>
        <dbReference type="Proteomes" id="UP000479293"/>
    </source>
</evidence>
<dbReference type="Proteomes" id="UP000479293">
    <property type="component" value="Unassembled WGS sequence"/>
</dbReference>
<gene>
    <name evidence="3" type="ORF">GBK04_16765</name>
</gene>
<organism evidence="3 4">
    <name type="scientific">Salmonirosea aquatica</name>
    <dbReference type="NCBI Taxonomy" id="2654236"/>
    <lineage>
        <taxon>Bacteria</taxon>
        <taxon>Pseudomonadati</taxon>
        <taxon>Bacteroidota</taxon>
        <taxon>Cytophagia</taxon>
        <taxon>Cytophagales</taxon>
        <taxon>Spirosomataceae</taxon>
        <taxon>Salmonirosea</taxon>
    </lineage>
</organism>
<dbReference type="Pfam" id="PF01531">
    <property type="entry name" value="Glyco_transf_11"/>
    <property type="match status" value="1"/>
</dbReference>
<reference evidence="3 4" key="1">
    <citation type="submission" date="2019-10" db="EMBL/GenBank/DDBJ databases">
        <title>Draft Genome Sequence of Cytophagaceae sp. SJW1-29.</title>
        <authorList>
            <person name="Choi A."/>
        </authorList>
    </citation>
    <scope>NUCLEOTIDE SEQUENCE [LARGE SCALE GENOMIC DNA]</scope>
    <source>
        <strain evidence="3 4">SJW1-29</strain>
    </source>
</reference>
<dbReference type="GO" id="GO:0005975">
    <property type="term" value="P:carbohydrate metabolic process"/>
    <property type="evidence" value="ECO:0007669"/>
    <property type="project" value="InterPro"/>
</dbReference>
<accession>A0A7C9BH65</accession>
<keyword evidence="2 3" id="KW-0808">Transferase</keyword>
<dbReference type="GO" id="GO:0008107">
    <property type="term" value="F:galactoside 2-alpha-L-fucosyltransferase activity"/>
    <property type="evidence" value="ECO:0007669"/>
    <property type="project" value="InterPro"/>
</dbReference>
<dbReference type="CDD" id="cd11301">
    <property type="entry name" value="Fut1_Fut2_like"/>
    <property type="match status" value="1"/>
</dbReference>